<feature type="signal peptide" evidence="1">
    <location>
        <begin position="1"/>
        <end position="29"/>
    </location>
</feature>
<comment type="caution">
    <text evidence="2">The sequence shown here is derived from an EMBL/GenBank/DDBJ whole genome shotgun (WGS) entry which is preliminary data.</text>
</comment>
<keyword evidence="1" id="KW-0732">Signal</keyword>
<reference evidence="2 3" key="1">
    <citation type="submission" date="2019-09" db="EMBL/GenBank/DDBJ databases">
        <title>NBRP : Genome information of microbial organism related human and environment.</title>
        <authorList>
            <person name="Hattori M."/>
            <person name="Oshima K."/>
            <person name="Inaba H."/>
            <person name="Suda W."/>
            <person name="Sakamoto M."/>
            <person name="Iino T."/>
            <person name="Kitahara M."/>
            <person name="Oshida Y."/>
            <person name="Iida T."/>
            <person name="Kudo T."/>
            <person name="Itoh T."/>
            <person name="Ohkuma M."/>
        </authorList>
    </citation>
    <scope>NUCLEOTIDE SEQUENCE [LARGE SCALE GENOMIC DNA]</scope>
    <source>
        <strain evidence="2 3">Q-1</strain>
    </source>
</reference>
<dbReference type="EMBL" id="BKCN01000019">
    <property type="protein sequence ID" value="GER05194.1"/>
    <property type="molecule type" value="Genomic_DNA"/>
</dbReference>
<sequence>MALPKFGPKVFRNAALGLSALAMASLPFAAPSSAGDDNANQPTISAPAMSGQGLSMTNAHRAVLRDTPRTEAAPQGQAVKTEIADTTQVAYTSPIYGNVTEARRAAQEYVRETGGLGFIISYGEFENAIDPQELGRVFQQQITQRGAESRYFIGHNDTPGVAMAFFNGHTIEGPMGPREAASSISDIVGQHLFYKRQLGSLTPEAGEPTLAAISQIIYN</sequence>
<evidence type="ECO:0000313" key="3">
    <source>
        <dbReference type="Proteomes" id="UP000324996"/>
    </source>
</evidence>
<dbReference type="Proteomes" id="UP000324996">
    <property type="component" value="Unassembled WGS sequence"/>
</dbReference>
<evidence type="ECO:0000313" key="2">
    <source>
        <dbReference type="EMBL" id="GER05194.1"/>
    </source>
</evidence>
<protein>
    <submittedName>
        <fullName evidence="2">Uncharacterized protein</fullName>
    </submittedName>
</protein>
<keyword evidence="3" id="KW-1185">Reference proteome</keyword>
<accession>A0A5A7NBW1</accession>
<dbReference type="RefSeq" id="WP_150007339.1">
    <property type="nucleotide sequence ID" value="NZ_BKCN01000019.1"/>
</dbReference>
<dbReference type="AlphaFoldDB" id="A0A5A7NBW1"/>
<feature type="chain" id="PRO_5022879553" evidence="1">
    <location>
        <begin position="30"/>
        <end position="219"/>
    </location>
</feature>
<organism evidence="2 3">
    <name type="scientific">Iodidimonas nitroreducens</name>
    <dbReference type="NCBI Taxonomy" id="1236968"/>
    <lineage>
        <taxon>Bacteria</taxon>
        <taxon>Pseudomonadati</taxon>
        <taxon>Pseudomonadota</taxon>
        <taxon>Alphaproteobacteria</taxon>
        <taxon>Iodidimonadales</taxon>
        <taxon>Iodidimonadaceae</taxon>
        <taxon>Iodidimonas</taxon>
    </lineage>
</organism>
<gene>
    <name evidence="2" type="ORF">JCM17846_28760</name>
</gene>
<evidence type="ECO:0000256" key="1">
    <source>
        <dbReference type="SAM" id="SignalP"/>
    </source>
</evidence>
<name>A0A5A7NBW1_9PROT</name>
<proteinExistence type="predicted"/>